<keyword evidence="6" id="KW-0812">Transmembrane</keyword>
<dbReference type="GO" id="GO:0000742">
    <property type="term" value="P:karyogamy involved in conjugation with cellular fusion"/>
    <property type="evidence" value="ECO:0007669"/>
    <property type="project" value="InterPro"/>
</dbReference>
<accession>E9EQ27</accession>
<evidence type="ECO:0000256" key="6">
    <source>
        <dbReference type="ARBA" id="ARBA00022692"/>
    </source>
</evidence>
<evidence type="ECO:0000313" key="14">
    <source>
        <dbReference type="Proteomes" id="UP000002498"/>
    </source>
</evidence>
<evidence type="ECO:0000313" key="13">
    <source>
        <dbReference type="EMBL" id="EFZ02491.1"/>
    </source>
</evidence>
<comment type="function">
    <text evidence="1">Required for nuclear membrane fusion during karyogamy.</text>
</comment>
<dbReference type="AlphaFoldDB" id="E9EQ27"/>
<evidence type="ECO:0000256" key="1">
    <source>
        <dbReference type="ARBA" id="ARBA00003389"/>
    </source>
</evidence>
<comment type="similarity">
    <text evidence="4">Belongs to the KAR5 family.</text>
</comment>
<keyword evidence="14" id="KW-1185">Reference proteome</keyword>
<dbReference type="RefSeq" id="XP_007818262.1">
    <property type="nucleotide sequence ID" value="XM_007820071.1"/>
</dbReference>
<keyword evidence="5" id="KW-0415">Karyogamy</keyword>
<evidence type="ECO:0000256" key="2">
    <source>
        <dbReference type="ARBA" id="ARBA00004126"/>
    </source>
</evidence>
<evidence type="ECO:0000256" key="11">
    <source>
        <dbReference type="ARBA" id="ARBA00023180"/>
    </source>
</evidence>
<keyword evidence="11" id="KW-0325">Glycoprotein</keyword>
<sequence>MPKPRGFIMRYGAILGIVVLSLSGMTSALGWRSPQQKYVDKPLEEASRSPPPSPYASGANPSIFAAALSELQELESEPFCHRIAARLLVNNCQLLDGRNDATVMTNTGRAARDFVDFFAASLAICDLERANFAIPSTCHKFREPVLANLPAPSKPELHVITREIDDCLEGLARSDSAWSTWVSYRHKALGFCEAARADGEKDHHIFLHRKLANILERLTTDAEVQVQNRLNELDRMFRESSDNAKTLTAHVAGLNASLLYFEQVITHSILSKSKETEMVVQKGLNEARSLQQLMEEVLGMMSLREENHARTLETALEVAVTQINRDAHEVMKMLTAVAMSSLSLQEQLVSATILAEKTF</sequence>
<dbReference type="Proteomes" id="UP000002498">
    <property type="component" value="Unassembled WGS sequence"/>
</dbReference>
<keyword evidence="9" id="KW-1133">Transmembrane helix</keyword>
<dbReference type="GeneID" id="19256359"/>
<protein>
    <submittedName>
        <fullName evidence="13">Nuclear membrane fusion protein Kar5</fullName>
    </submittedName>
</protein>
<reference evidence="13 14" key="1">
    <citation type="journal article" date="2011" name="PLoS Genet.">
        <title>Genome sequencing and comparative transcriptomics of the model entomopathogenic fungi Metarhizium anisopliae and M. acridum.</title>
        <authorList>
            <person name="Gao Q."/>
            <person name="Jin K."/>
            <person name="Ying S.H."/>
            <person name="Zhang Y."/>
            <person name="Xiao G."/>
            <person name="Shang Y."/>
            <person name="Duan Z."/>
            <person name="Hu X."/>
            <person name="Xie X.Q."/>
            <person name="Zhou G."/>
            <person name="Peng G."/>
            <person name="Luo Z."/>
            <person name="Huang W."/>
            <person name="Wang B."/>
            <person name="Fang W."/>
            <person name="Wang S."/>
            <person name="Zhong Y."/>
            <person name="Ma L.J."/>
            <person name="St Leger R.J."/>
            <person name="Zhao G.P."/>
            <person name="Pei Y."/>
            <person name="Feng M.G."/>
            <person name="Xia Y."/>
            <person name="Wang C."/>
        </authorList>
    </citation>
    <scope>NUCLEOTIDE SEQUENCE [LARGE SCALE GENOMIC DNA]</scope>
    <source>
        <strain evidence="14">ARSEF 23 / ATCC MYA-3075</strain>
    </source>
</reference>
<evidence type="ECO:0000256" key="3">
    <source>
        <dbReference type="ARBA" id="ARBA00004586"/>
    </source>
</evidence>
<reference evidence="13 14" key="2">
    <citation type="journal article" date="2014" name="Proc. Natl. Acad. Sci. U.S.A.">
        <title>Trajectory and genomic determinants of fungal-pathogen speciation and host adaptation.</title>
        <authorList>
            <person name="Hu X."/>
            <person name="Xiao G."/>
            <person name="Zheng P."/>
            <person name="Shang Y."/>
            <person name="Su Y."/>
            <person name="Zhang X."/>
            <person name="Liu X."/>
            <person name="Zhan S."/>
            <person name="St Leger R.J."/>
            <person name="Wang C."/>
        </authorList>
    </citation>
    <scope>GENOME REANNOTATION</scope>
    <source>
        <strain evidence="14">ARSEF 23 / ATCC MYA-3075</strain>
    </source>
</reference>
<dbReference type="OrthoDB" id="5311848at2759"/>
<evidence type="ECO:0000256" key="10">
    <source>
        <dbReference type="ARBA" id="ARBA00023136"/>
    </source>
</evidence>
<evidence type="ECO:0000256" key="9">
    <source>
        <dbReference type="ARBA" id="ARBA00022989"/>
    </source>
</evidence>
<dbReference type="HOGENOM" id="CLU_039421_0_0_1"/>
<dbReference type="PANTHER" id="PTHR28012">
    <property type="entry name" value="NUCLEAR FUSION PROTEIN KAR5"/>
    <property type="match status" value="1"/>
</dbReference>
<keyword evidence="10" id="KW-0472">Membrane</keyword>
<keyword evidence="8" id="KW-0256">Endoplasmic reticulum</keyword>
<dbReference type="GO" id="GO:0048288">
    <property type="term" value="P:nuclear membrane fusion involved in karyogamy"/>
    <property type="evidence" value="ECO:0007669"/>
    <property type="project" value="InterPro"/>
</dbReference>
<dbReference type="PANTHER" id="PTHR28012:SF1">
    <property type="entry name" value="NUCLEAR FUSION PROTEIN KAR5"/>
    <property type="match status" value="1"/>
</dbReference>
<dbReference type="GO" id="GO:0031965">
    <property type="term" value="C:nuclear membrane"/>
    <property type="evidence" value="ECO:0007669"/>
    <property type="project" value="UniProtKB-SubCell"/>
</dbReference>
<comment type="subcellular location">
    <subcellularLocation>
        <location evidence="3">Endoplasmic reticulum membrane</location>
    </subcellularLocation>
    <subcellularLocation>
        <location evidence="2">Nucleus membrane</location>
    </subcellularLocation>
</comment>
<evidence type="ECO:0000256" key="4">
    <source>
        <dbReference type="ARBA" id="ARBA00010473"/>
    </source>
</evidence>
<evidence type="ECO:0000256" key="7">
    <source>
        <dbReference type="ARBA" id="ARBA00022729"/>
    </source>
</evidence>
<dbReference type="EMBL" id="ADNJ02000001">
    <property type="protein sequence ID" value="EFZ02491.1"/>
    <property type="molecule type" value="Genomic_DNA"/>
</dbReference>
<dbReference type="KEGG" id="maj:MAA_02073"/>
<evidence type="ECO:0000256" key="5">
    <source>
        <dbReference type="ARBA" id="ARBA00022459"/>
    </source>
</evidence>
<gene>
    <name evidence="13" type="ORF">MAA_02073</name>
</gene>
<organism evidence="13 14">
    <name type="scientific">Metarhizium robertsii (strain ARSEF 23 / ATCC MYA-3075)</name>
    <name type="common">Metarhizium anisopliae (strain ARSEF 23)</name>
    <dbReference type="NCBI Taxonomy" id="655844"/>
    <lineage>
        <taxon>Eukaryota</taxon>
        <taxon>Fungi</taxon>
        <taxon>Dikarya</taxon>
        <taxon>Ascomycota</taxon>
        <taxon>Pezizomycotina</taxon>
        <taxon>Sordariomycetes</taxon>
        <taxon>Hypocreomycetidae</taxon>
        <taxon>Hypocreales</taxon>
        <taxon>Clavicipitaceae</taxon>
        <taxon>Metarhizium</taxon>
    </lineage>
</organism>
<evidence type="ECO:0000256" key="8">
    <source>
        <dbReference type="ARBA" id="ARBA00022824"/>
    </source>
</evidence>
<comment type="caution">
    <text evidence="13">The sequence shown here is derived from an EMBL/GenBank/DDBJ whole genome shotgun (WGS) entry which is preliminary data.</text>
</comment>
<proteinExistence type="inferred from homology"/>
<keyword evidence="12" id="KW-0539">Nucleus</keyword>
<dbReference type="InterPro" id="IPR007292">
    <property type="entry name" value="Nuclear_fusion_Kar5"/>
</dbReference>
<keyword evidence="7" id="KW-0732">Signal</keyword>
<name>E9EQ27_METRA</name>
<evidence type="ECO:0000256" key="12">
    <source>
        <dbReference type="ARBA" id="ARBA00023242"/>
    </source>
</evidence>
<dbReference type="GO" id="GO:0005789">
    <property type="term" value="C:endoplasmic reticulum membrane"/>
    <property type="evidence" value="ECO:0007669"/>
    <property type="project" value="UniProtKB-SubCell"/>
</dbReference>